<comment type="cofactor">
    <cofactor evidence="1 14">
        <name>heme</name>
        <dbReference type="ChEBI" id="CHEBI:30413"/>
    </cofactor>
</comment>
<comment type="caution">
    <text evidence="17">The sequence shown here is derived from an EMBL/GenBank/DDBJ whole genome shotgun (WGS) entry which is preliminary data.</text>
</comment>
<comment type="subcellular location">
    <subcellularLocation>
        <location evidence="4">Endoplasmic reticulum membrane</location>
        <topology evidence="4">Peripheral membrane protein</topology>
    </subcellularLocation>
    <subcellularLocation>
        <location evidence="3">Microsome membrane</location>
        <topology evidence="3">Peripheral membrane protein</topology>
    </subcellularLocation>
</comment>
<dbReference type="InterPro" id="IPR002401">
    <property type="entry name" value="Cyt_P450_E_grp-I"/>
</dbReference>
<evidence type="ECO:0000256" key="9">
    <source>
        <dbReference type="ARBA" id="ARBA00022848"/>
    </source>
</evidence>
<keyword evidence="6 14" id="KW-0349">Heme</keyword>
<dbReference type="InterPro" id="IPR017972">
    <property type="entry name" value="Cyt_P450_CS"/>
</dbReference>
<keyword evidence="13" id="KW-0472">Membrane</keyword>
<keyword evidence="16" id="KW-0732">Signal</keyword>
<feature type="chain" id="PRO_5043784709" description="Cytochrome P450" evidence="16">
    <location>
        <begin position="20"/>
        <end position="483"/>
    </location>
</feature>
<dbReference type="GO" id="GO:0005789">
    <property type="term" value="C:endoplasmic reticulum membrane"/>
    <property type="evidence" value="ECO:0007669"/>
    <property type="project" value="UniProtKB-SubCell"/>
</dbReference>
<accession>A0AAU9UD71</accession>
<dbReference type="InterPro" id="IPR001128">
    <property type="entry name" value="Cyt_P450"/>
</dbReference>
<gene>
    <name evidence="17" type="ORF">EEDITHA_LOCUS12318</name>
</gene>
<comment type="similarity">
    <text evidence="5 15">Belongs to the cytochrome P450 family.</text>
</comment>
<dbReference type="GO" id="GO:0016705">
    <property type="term" value="F:oxidoreductase activity, acting on paired donors, with incorporation or reduction of molecular oxygen"/>
    <property type="evidence" value="ECO:0007669"/>
    <property type="project" value="InterPro"/>
</dbReference>
<dbReference type="GO" id="GO:0005506">
    <property type="term" value="F:iron ion binding"/>
    <property type="evidence" value="ECO:0007669"/>
    <property type="project" value="InterPro"/>
</dbReference>
<dbReference type="Proteomes" id="UP001153954">
    <property type="component" value="Unassembled WGS sequence"/>
</dbReference>
<evidence type="ECO:0008006" key="19">
    <source>
        <dbReference type="Google" id="ProtNLM"/>
    </source>
</evidence>
<evidence type="ECO:0000256" key="2">
    <source>
        <dbReference type="ARBA" id="ARBA00003690"/>
    </source>
</evidence>
<dbReference type="PRINTS" id="PR00463">
    <property type="entry name" value="EP450I"/>
</dbReference>
<dbReference type="PANTHER" id="PTHR24291">
    <property type="entry name" value="CYTOCHROME P450 FAMILY 4"/>
    <property type="match status" value="1"/>
</dbReference>
<protein>
    <recommendedName>
        <fullName evidence="19">Cytochrome P450</fullName>
    </recommendedName>
</protein>
<evidence type="ECO:0000256" key="1">
    <source>
        <dbReference type="ARBA" id="ARBA00001971"/>
    </source>
</evidence>
<keyword evidence="18" id="KW-1185">Reference proteome</keyword>
<evidence type="ECO:0000256" key="14">
    <source>
        <dbReference type="PIRSR" id="PIRSR602401-1"/>
    </source>
</evidence>
<name>A0AAU9UD71_EUPED</name>
<dbReference type="SUPFAM" id="SSF48264">
    <property type="entry name" value="Cytochrome P450"/>
    <property type="match status" value="1"/>
</dbReference>
<dbReference type="InterPro" id="IPR050196">
    <property type="entry name" value="Cytochrome_P450_Monoox"/>
</dbReference>
<dbReference type="Pfam" id="PF00067">
    <property type="entry name" value="p450"/>
    <property type="match status" value="1"/>
</dbReference>
<reference evidence="17" key="1">
    <citation type="submission" date="2022-03" db="EMBL/GenBank/DDBJ databases">
        <authorList>
            <person name="Tunstrom K."/>
        </authorList>
    </citation>
    <scope>NUCLEOTIDE SEQUENCE</scope>
</reference>
<evidence type="ECO:0000256" key="6">
    <source>
        <dbReference type="ARBA" id="ARBA00022617"/>
    </source>
</evidence>
<dbReference type="AlphaFoldDB" id="A0AAU9UD71"/>
<evidence type="ECO:0000256" key="5">
    <source>
        <dbReference type="ARBA" id="ARBA00010617"/>
    </source>
</evidence>
<dbReference type="GO" id="GO:0004497">
    <property type="term" value="F:monooxygenase activity"/>
    <property type="evidence" value="ECO:0007669"/>
    <property type="project" value="UniProtKB-KW"/>
</dbReference>
<keyword evidence="11 14" id="KW-0408">Iron</keyword>
<keyword evidence="7 14" id="KW-0479">Metal-binding</keyword>
<dbReference type="Gene3D" id="1.10.630.10">
    <property type="entry name" value="Cytochrome P450"/>
    <property type="match status" value="1"/>
</dbReference>
<evidence type="ECO:0000256" key="12">
    <source>
        <dbReference type="ARBA" id="ARBA00023033"/>
    </source>
</evidence>
<keyword evidence="10 15" id="KW-0560">Oxidoreductase</keyword>
<evidence type="ECO:0000313" key="17">
    <source>
        <dbReference type="EMBL" id="CAH2097048.1"/>
    </source>
</evidence>
<evidence type="ECO:0000313" key="18">
    <source>
        <dbReference type="Proteomes" id="UP001153954"/>
    </source>
</evidence>
<feature type="binding site" description="axial binding residue" evidence="14">
    <location>
        <position position="430"/>
    </location>
    <ligand>
        <name>heme</name>
        <dbReference type="ChEBI" id="CHEBI:30413"/>
    </ligand>
    <ligandPart>
        <name>Fe</name>
        <dbReference type="ChEBI" id="CHEBI:18248"/>
    </ligandPart>
</feature>
<dbReference type="PRINTS" id="PR00385">
    <property type="entry name" value="P450"/>
</dbReference>
<feature type="signal peptide" evidence="16">
    <location>
        <begin position="1"/>
        <end position="19"/>
    </location>
</feature>
<evidence type="ECO:0000256" key="7">
    <source>
        <dbReference type="ARBA" id="ARBA00022723"/>
    </source>
</evidence>
<comment type="function">
    <text evidence="2">May be involved in the metabolism of insect hormones and in the breakdown of synthetic insecticides.</text>
</comment>
<evidence type="ECO:0000256" key="8">
    <source>
        <dbReference type="ARBA" id="ARBA00022824"/>
    </source>
</evidence>
<dbReference type="PANTHER" id="PTHR24291:SF189">
    <property type="entry name" value="CYTOCHROME P450 4C3-RELATED"/>
    <property type="match status" value="1"/>
</dbReference>
<evidence type="ECO:0000256" key="10">
    <source>
        <dbReference type="ARBA" id="ARBA00023002"/>
    </source>
</evidence>
<evidence type="ECO:0000256" key="11">
    <source>
        <dbReference type="ARBA" id="ARBA00023004"/>
    </source>
</evidence>
<evidence type="ECO:0000256" key="15">
    <source>
        <dbReference type="RuleBase" id="RU000461"/>
    </source>
</evidence>
<evidence type="ECO:0000256" key="16">
    <source>
        <dbReference type="SAM" id="SignalP"/>
    </source>
</evidence>
<keyword evidence="8" id="KW-0256">Endoplasmic reticulum</keyword>
<evidence type="ECO:0000256" key="4">
    <source>
        <dbReference type="ARBA" id="ARBA00004406"/>
    </source>
</evidence>
<dbReference type="GO" id="GO:0020037">
    <property type="term" value="F:heme binding"/>
    <property type="evidence" value="ECO:0007669"/>
    <property type="project" value="InterPro"/>
</dbReference>
<dbReference type="PROSITE" id="PS00086">
    <property type="entry name" value="CYTOCHROME_P450"/>
    <property type="match status" value="1"/>
</dbReference>
<proteinExistence type="inferred from homology"/>
<evidence type="ECO:0000256" key="3">
    <source>
        <dbReference type="ARBA" id="ARBA00004174"/>
    </source>
</evidence>
<organism evidence="17 18">
    <name type="scientific">Euphydryas editha</name>
    <name type="common">Edith's checkerspot</name>
    <dbReference type="NCBI Taxonomy" id="104508"/>
    <lineage>
        <taxon>Eukaryota</taxon>
        <taxon>Metazoa</taxon>
        <taxon>Ecdysozoa</taxon>
        <taxon>Arthropoda</taxon>
        <taxon>Hexapoda</taxon>
        <taxon>Insecta</taxon>
        <taxon>Pterygota</taxon>
        <taxon>Neoptera</taxon>
        <taxon>Endopterygota</taxon>
        <taxon>Lepidoptera</taxon>
        <taxon>Glossata</taxon>
        <taxon>Ditrysia</taxon>
        <taxon>Papilionoidea</taxon>
        <taxon>Nymphalidae</taxon>
        <taxon>Nymphalinae</taxon>
        <taxon>Euphydryas</taxon>
    </lineage>
</organism>
<keyword evidence="12 15" id="KW-0503">Monooxygenase</keyword>
<sequence>MTILLLLALLLLYWSWVARRRYGEPPIASGSLPLIGHGHKIFGNSIQLWEKFKALTHECIQKGHAVYFLIGTKKFYVLTDPDDINLVSNICLQKDTMFAELSKELVGEGLIFADVMTWKRHRKLILPTFNQKVIESFLPIFNIQGRNLVKELEKKCGNGLFDSGSFFKQTALQTVCATTMGVEVDRDKALNFYRAYDLSIYRGIERFQKFWLQFDCIYNYTKMYKDKESCLKTVRALPEFVLSSKHKVFKLRNEKDVNNDKKEKNIFLDQLLSYSDELSEKEIFDEVRTMIVAGTDTSSNVLQFALILIGSYPNVQEKIFNELKNIFGDSNRDVEKNDLSELTYLEAVLKETMRYYVMAPFTARYIDKEIKLKNYTLQSGNNCFFSFYGVHRHEMWGKDADQFRPERWFENQLPSNPNAFIPFSIGKRNCIGRSFAMMFMKTILTHVLRRYTILADYTRLKIKLDVLIKPASGHYISIEHKMK</sequence>
<dbReference type="InterPro" id="IPR036396">
    <property type="entry name" value="Cyt_P450_sf"/>
</dbReference>
<keyword evidence="9" id="KW-0492">Microsome</keyword>
<dbReference type="EMBL" id="CAKOGL010000017">
    <property type="protein sequence ID" value="CAH2097048.1"/>
    <property type="molecule type" value="Genomic_DNA"/>
</dbReference>
<evidence type="ECO:0000256" key="13">
    <source>
        <dbReference type="ARBA" id="ARBA00023136"/>
    </source>
</evidence>